<name>A0A3S0ZKV5_ELYCH</name>
<evidence type="ECO:0000256" key="1">
    <source>
        <dbReference type="SAM" id="MobiDB-lite"/>
    </source>
</evidence>
<accession>A0A3S0ZKV5</accession>
<dbReference type="AlphaFoldDB" id="A0A3S0ZKV5"/>
<feature type="compositionally biased region" description="Basic and acidic residues" evidence="1">
    <location>
        <begin position="114"/>
        <end position="132"/>
    </location>
</feature>
<dbReference type="Proteomes" id="UP000271974">
    <property type="component" value="Unassembled WGS sequence"/>
</dbReference>
<evidence type="ECO:0000313" key="3">
    <source>
        <dbReference type="Proteomes" id="UP000271974"/>
    </source>
</evidence>
<sequence length="227" mass="25822">MSKYKTRRLPWECHCVIPKRRAAMRMKKEDASINVWQTEYQRSYTDKRTKSQRTSSTPTWVPVYHAQQKQKVERGTPGWAVGAGDGPAHVTPTKHKGQDKAQRRNVCYHHQHSHHDCHAKDQQHSYSNEKQESGVNKTSCNCQTSVRTASMAQDDVGYMWNTPSNVMDSKLRARARAAKDQARSDSGLKNPSVALCLWRANDKSSPTPFSCLPWQQQVAQMALEAKA</sequence>
<feature type="region of interest" description="Disordered" evidence="1">
    <location>
        <begin position="107"/>
        <end position="137"/>
    </location>
</feature>
<organism evidence="2 3">
    <name type="scientific">Elysia chlorotica</name>
    <name type="common">Eastern emerald elysia</name>
    <name type="synonym">Sea slug</name>
    <dbReference type="NCBI Taxonomy" id="188477"/>
    <lineage>
        <taxon>Eukaryota</taxon>
        <taxon>Metazoa</taxon>
        <taxon>Spiralia</taxon>
        <taxon>Lophotrochozoa</taxon>
        <taxon>Mollusca</taxon>
        <taxon>Gastropoda</taxon>
        <taxon>Heterobranchia</taxon>
        <taxon>Euthyneura</taxon>
        <taxon>Panpulmonata</taxon>
        <taxon>Sacoglossa</taxon>
        <taxon>Placobranchoidea</taxon>
        <taxon>Plakobranchidae</taxon>
        <taxon>Elysia</taxon>
    </lineage>
</organism>
<comment type="caution">
    <text evidence="2">The sequence shown here is derived from an EMBL/GenBank/DDBJ whole genome shotgun (WGS) entry which is preliminary data.</text>
</comment>
<gene>
    <name evidence="2" type="ORF">EGW08_015041</name>
</gene>
<reference evidence="2 3" key="1">
    <citation type="submission" date="2019-01" db="EMBL/GenBank/DDBJ databases">
        <title>A draft genome assembly of the solar-powered sea slug Elysia chlorotica.</title>
        <authorList>
            <person name="Cai H."/>
            <person name="Li Q."/>
            <person name="Fang X."/>
            <person name="Li J."/>
            <person name="Curtis N.E."/>
            <person name="Altenburger A."/>
            <person name="Shibata T."/>
            <person name="Feng M."/>
            <person name="Maeda T."/>
            <person name="Schwartz J.A."/>
            <person name="Shigenobu S."/>
            <person name="Lundholm N."/>
            <person name="Nishiyama T."/>
            <person name="Yang H."/>
            <person name="Hasebe M."/>
            <person name="Li S."/>
            <person name="Pierce S.K."/>
            <person name="Wang J."/>
        </authorList>
    </citation>
    <scope>NUCLEOTIDE SEQUENCE [LARGE SCALE GENOMIC DNA]</scope>
    <source>
        <strain evidence="2">EC2010</strain>
        <tissue evidence="2">Whole organism of an adult</tissue>
    </source>
</reference>
<keyword evidence="3" id="KW-1185">Reference proteome</keyword>
<proteinExistence type="predicted"/>
<dbReference type="OrthoDB" id="10600717at2759"/>
<protein>
    <submittedName>
        <fullName evidence="2">Uncharacterized protein</fullName>
    </submittedName>
</protein>
<dbReference type="EMBL" id="RQTK01000600">
    <property type="protein sequence ID" value="RUS77214.1"/>
    <property type="molecule type" value="Genomic_DNA"/>
</dbReference>
<evidence type="ECO:0000313" key="2">
    <source>
        <dbReference type="EMBL" id="RUS77214.1"/>
    </source>
</evidence>